<sequence length="343" mass="36945">MDSSCYSTGLKVRSKLECLSSCSKNTSCENALFVSSSSTCYQNYRCEVDSTCVTFDPSLYSYQREGGSNGASQTTSVPCLNGGQFDQQSGVCDCSNTAGYAGDHCEQFLRSCQDLASSGAAPGVYPVTVDLFGDGTCIFQTHCVLRSWSTSFTILRSSGRVDMGLSWSEYVNGFRFSDEDYWIGLENLHRYTSSGGSHRARFGVSFNSSAVSGEILESSSNFVVGPASSGYAYSINSQSSRATNIAMDGASVYFQNILHGQSGTPFSTVDIDHDQSGAKHCAQLAGAGWWFGACNPPTTNPLGWSYSALPGTTTDSHIKLPGLDMARREFAQGFQRVYMTIDL</sequence>
<proteinExistence type="predicted"/>
<dbReference type="PROSITE" id="PS51406">
    <property type="entry name" value="FIBRINOGEN_C_2"/>
    <property type="match status" value="1"/>
</dbReference>
<dbReference type="AlphaFoldDB" id="A0AAE1CMZ9"/>
<dbReference type="Proteomes" id="UP001283361">
    <property type="component" value="Unassembled WGS sequence"/>
</dbReference>
<dbReference type="GO" id="GO:0005615">
    <property type="term" value="C:extracellular space"/>
    <property type="evidence" value="ECO:0007669"/>
    <property type="project" value="TreeGrafter"/>
</dbReference>
<dbReference type="Pfam" id="PF00147">
    <property type="entry name" value="Fibrinogen_C"/>
    <property type="match status" value="1"/>
</dbReference>
<accession>A0AAE1CMZ9</accession>
<evidence type="ECO:0000313" key="2">
    <source>
        <dbReference type="EMBL" id="KAK3719376.1"/>
    </source>
</evidence>
<reference evidence="2" key="1">
    <citation type="journal article" date="2023" name="G3 (Bethesda)">
        <title>A reference genome for the long-term kleptoplast-retaining sea slug Elysia crispata morphotype clarki.</title>
        <authorList>
            <person name="Eastman K.E."/>
            <person name="Pendleton A.L."/>
            <person name="Shaikh M.A."/>
            <person name="Suttiyut T."/>
            <person name="Ogas R."/>
            <person name="Tomko P."/>
            <person name="Gavelis G."/>
            <person name="Widhalm J.R."/>
            <person name="Wisecaver J.H."/>
        </authorList>
    </citation>
    <scope>NUCLEOTIDE SEQUENCE</scope>
    <source>
        <strain evidence="2">ECLA1</strain>
    </source>
</reference>
<evidence type="ECO:0000259" key="1">
    <source>
        <dbReference type="PROSITE" id="PS51406"/>
    </source>
</evidence>
<dbReference type="Gene3D" id="4.10.530.10">
    <property type="entry name" value="Gamma-fibrinogen Carboxyl Terminal Fragment, domain 2"/>
    <property type="match status" value="1"/>
</dbReference>
<name>A0AAE1CMZ9_9GAST</name>
<feature type="domain" description="Fibrinogen C-terminal" evidence="1">
    <location>
        <begin position="103"/>
        <end position="303"/>
    </location>
</feature>
<comment type="caution">
    <text evidence="2">The sequence shown here is derived from an EMBL/GenBank/DDBJ whole genome shotgun (WGS) entry which is preliminary data.</text>
</comment>
<protein>
    <recommendedName>
        <fullName evidence="1">Fibrinogen C-terminal domain-containing protein</fullName>
    </recommendedName>
</protein>
<dbReference type="InterPro" id="IPR050373">
    <property type="entry name" value="Fibrinogen_C-term_domain"/>
</dbReference>
<evidence type="ECO:0000313" key="3">
    <source>
        <dbReference type="Proteomes" id="UP001283361"/>
    </source>
</evidence>
<dbReference type="InterPro" id="IPR014716">
    <property type="entry name" value="Fibrinogen_a/b/g_C_1"/>
</dbReference>
<dbReference type="InterPro" id="IPR036056">
    <property type="entry name" value="Fibrinogen-like_C"/>
</dbReference>
<keyword evidence="3" id="KW-1185">Reference proteome</keyword>
<dbReference type="PANTHER" id="PTHR19143">
    <property type="entry name" value="FIBRINOGEN/TENASCIN/ANGIOPOEITIN"/>
    <property type="match status" value="1"/>
</dbReference>
<dbReference type="InterPro" id="IPR002181">
    <property type="entry name" value="Fibrinogen_a/b/g_C_dom"/>
</dbReference>
<organism evidence="2 3">
    <name type="scientific">Elysia crispata</name>
    <name type="common">lettuce slug</name>
    <dbReference type="NCBI Taxonomy" id="231223"/>
    <lineage>
        <taxon>Eukaryota</taxon>
        <taxon>Metazoa</taxon>
        <taxon>Spiralia</taxon>
        <taxon>Lophotrochozoa</taxon>
        <taxon>Mollusca</taxon>
        <taxon>Gastropoda</taxon>
        <taxon>Heterobranchia</taxon>
        <taxon>Euthyneura</taxon>
        <taxon>Panpulmonata</taxon>
        <taxon>Sacoglossa</taxon>
        <taxon>Placobranchoidea</taxon>
        <taxon>Plakobranchidae</taxon>
        <taxon>Elysia</taxon>
    </lineage>
</organism>
<dbReference type="Gene3D" id="2.10.25.10">
    <property type="entry name" value="Laminin"/>
    <property type="match status" value="1"/>
</dbReference>
<dbReference type="SMART" id="SM00186">
    <property type="entry name" value="FBG"/>
    <property type="match status" value="1"/>
</dbReference>
<dbReference type="Gene3D" id="3.90.215.10">
    <property type="entry name" value="Gamma Fibrinogen, chain A, domain 1"/>
    <property type="match status" value="1"/>
</dbReference>
<dbReference type="SUPFAM" id="SSF56496">
    <property type="entry name" value="Fibrinogen C-terminal domain-like"/>
    <property type="match status" value="1"/>
</dbReference>
<dbReference type="EMBL" id="JAWDGP010007415">
    <property type="protein sequence ID" value="KAK3719376.1"/>
    <property type="molecule type" value="Genomic_DNA"/>
</dbReference>
<gene>
    <name evidence="2" type="ORF">RRG08_029532</name>
</gene>